<dbReference type="InterPro" id="IPR008922">
    <property type="entry name" value="Di-copper_centre_dom_sf"/>
</dbReference>
<evidence type="ECO:0000256" key="7">
    <source>
        <dbReference type="PIRSR" id="PIRSR000290-1"/>
    </source>
</evidence>
<dbReference type="GO" id="GO:0004097">
    <property type="term" value="F:catechol oxidase activity"/>
    <property type="evidence" value="ECO:0007669"/>
    <property type="project" value="InterPro"/>
</dbReference>
<dbReference type="InterPro" id="IPR022739">
    <property type="entry name" value="Polyphenol_oxidase_cen"/>
</dbReference>
<feature type="disulfide bond" evidence="8">
    <location>
        <begin position="74"/>
        <end position="86"/>
    </location>
</feature>
<dbReference type="InterPro" id="IPR050316">
    <property type="entry name" value="Tyrosinase/Hemocyanin"/>
</dbReference>
<feature type="binding site" evidence="7">
    <location>
        <position position="147"/>
    </location>
    <ligand>
        <name>Cu cation</name>
        <dbReference type="ChEBI" id="CHEBI:23378"/>
        <label>A</label>
    </ligand>
</feature>
<evidence type="ECO:0000256" key="2">
    <source>
        <dbReference type="ARBA" id="ARBA00022723"/>
    </source>
</evidence>
<dbReference type="GO" id="GO:0046148">
    <property type="term" value="P:pigment biosynthetic process"/>
    <property type="evidence" value="ECO:0007669"/>
    <property type="project" value="InterPro"/>
</dbReference>
<keyword evidence="6 8" id="KW-1015">Disulfide bond</keyword>
<evidence type="ECO:0000256" key="5">
    <source>
        <dbReference type="ARBA" id="ARBA00023008"/>
    </source>
</evidence>
<comment type="similarity">
    <text evidence="1">Belongs to the tyrosinase family.</text>
</comment>
<organism evidence="12 13">
    <name type="scientific">Stephania japonica</name>
    <dbReference type="NCBI Taxonomy" id="461633"/>
    <lineage>
        <taxon>Eukaryota</taxon>
        <taxon>Viridiplantae</taxon>
        <taxon>Streptophyta</taxon>
        <taxon>Embryophyta</taxon>
        <taxon>Tracheophyta</taxon>
        <taxon>Spermatophyta</taxon>
        <taxon>Magnoliopsida</taxon>
        <taxon>Ranunculales</taxon>
        <taxon>Menispermaceae</taxon>
        <taxon>Menispermoideae</taxon>
        <taxon>Cissampelideae</taxon>
        <taxon>Stephania</taxon>
    </lineage>
</organism>
<evidence type="ECO:0000256" key="6">
    <source>
        <dbReference type="ARBA" id="ARBA00023157"/>
    </source>
</evidence>
<dbReference type="Gene3D" id="1.10.1280.10">
    <property type="entry name" value="Di-copper center containing domain from catechol oxidase"/>
    <property type="match status" value="1"/>
</dbReference>
<feature type="binding site" evidence="7">
    <location>
        <position position="308"/>
    </location>
    <ligand>
        <name>Cu cation</name>
        <dbReference type="ChEBI" id="CHEBI:23378"/>
        <label>B</label>
    </ligand>
</feature>
<feature type="disulfide bond" evidence="8">
    <location>
        <begin position="85"/>
        <end position="148"/>
    </location>
</feature>
<feature type="domain" description="Tyrosinase copper-binding" evidence="10">
    <location>
        <begin position="169"/>
        <end position="186"/>
    </location>
</feature>
<dbReference type="PROSITE" id="PS00497">
    <property type="entry name" value="TYROSINASE_1"/>
    <property type="match status" value="1"/>
</dbReference>
<keyword evidence="13" id="KW-1185">Reference proteome</keyword>
<dbReference type="InterPro" id="IPR016213">
    <property type="entry name" value="Polyphenol_oxidase"/>
</dbReference>
<dbReference type="Pfam" id="PF12142">
    <property type="entry name" value="PPO1_DWL"/>
    <property type="match status" value="1"/>
</dbReference>
<evidence type="ECO:0000313" key="13">
    <source>
        <dbReference type="Proteomes" id="UP001417504"/>
    </source>
</evidence>
<comment type="caution">
    <text evidence="12">The sequence shown here is derived from an EMBL/GenBank/DDBJ whole genome shotgun (WGS) entry which is preliminary data.</text>
</comment>
<feature type="binding site" evidence="7">
    <location>
        <position position="338"/>
    </location>
    <ligand>
        <name>Cu cation</name>
        <dbReference type="ChEBI" id="CHEBI:23378"/>
        <label>B</label>
    </ligand>
</feature>
<feature type="binding site" evidence="7">
    <location>
        <position position="304"/>
    </location>
    <ligand>
        <name>Cu cation</name>
        <dbReference type="ChEBI" id="CHEBI:23378"/>
        <label>B</label>
    </ligand>
</feature>
<gene>
    <name evidence="12" type="ORF">Sjap_004897</name>
</gene>
<proteinExistence type="inferred from homology"/>
<protein>
    <recommendedName>
        <fullName evidence="10 11">Tyrosinase copper-binding domain-containing protein</fullName>
    </recommendedName>
</protein>
<dbReference type="InterPro" id="IPR002227">
    <property type="entry name" value="Tyrosinase_Cu-bd"/>
</dbReference>
<keyword evidence="2 7" id="KW-0479">Metal-binding</keyword>
<dbReference type="PANTHER" id="PTHR11474">
    <property type="entry name" value="TYROSINASE FAMILY MEMBER"/>
    <property type="match status" value="1"/>
</dbReference>
<dbReference type="PANTHER" id="PTHR11474:SF76">
    <property type="entry name" value="SHKT DOMAIN-CONTAINING PROTEIN"/>
    <property type="match status" value="1"/>
</dbReference>
<evidence type="ECO:0000256" key="3">
    <source>
        <dbReference type="ARBA" id="ARBA00022784"/>
    </source>
</evidence>
<dbReference type="Pfam" id="PF00264">
    <property type="entry name" value="Tyrosinase"/>
    <property type="match status" value="1"/>
</dbReference>
<accession>A0AAP0K4D0</accession>
<keyword evidence="5 7" id="KW-0186">Copper</keyword>
<feature type="binding site" evidence="7">
    <location>
        <position position="178"/>
    </location>
    <ligand>
        <name>Cu cation</name>
        <dbReference type="ChEBI" id="CHEBI:23378"/>
        <label>A</label>
    </ligand>
</feature>
<dbReference type="Pfam" id="PF12143">
    <property type="entry name" value="PPO1_KFDV"/>
    <property type="match status" value="1"/>
</dbReference>
<dbReference type="SUPFAM" id="SSF48056">
    <property type="entry name" value="Di-copper centre-containing domain"/>
    <property type="match status" value="1"/>
</dbReference>
<dbReference type="EMBL" id="JBBNAE010000002">
    <property type="protein sequence ID" value="KAK9144994.1"/>
    <property type="molecule type" value="Genomic_DNA"/>
</dbReference>
<comment type="cofactor">
    <cofactor evidence="7">
        <name>Cu(2+)</name>
        <dbReference type="ChEBI" id="CHEBI:29036"/>
    </cofactor>
    <text evidence="7">Binds 2 copper ions per subunit.</text>
</comment>
<name>A0AAP0K4D0_9MAGN</name>
<dbReference type="PROSITE" id="PS00498">
    <property type="entry name" value="TYROSINASE_2"/>
    <property type="match status" value="1"/>
</dbReference>
<evidence type="ECO:0000259" key="10">
    <source>
        <dbReference type="PROSITE" id="PS00497"/>
    </source>
</evidence>
<evidence type="ECO:0000256" key="8">
    <source>
        <dbReference type="PIRSR" id="PIRSR000290-2"/>
    </source>
</evidence>
<keyword evidence="4" id="KW-0560">Oxidoreductase</keyword>
<evidence type="ECO:0000256" key="4">
    <source>
        <dbReference type="ARBA" id="ARBA00023002"/>
    </source>
</evidence>
<dbReference type="AlphaFoldDB" id="A0AAP0K4D0"/>
<feature type="domain" description="Tyrosinase copper-binding" evidence="11">
    <location>
        <begin position="331"/>
        <end position="342"/>
    </location>
</feature>
<feature type="binding site" evidence="7">
    <location>
        <position position="169"/>
    </location>
    <ligand>
        <name>Cu cation</name>
        <dbReference type="ChEBI" id="CHEBI:23378"/>
        <label>A</label>
    </ligand>
</feature>
<evidence type="ECO:0000313" key="12">
    <source>
        <dbReference type="EMBL" id="KAK9144994.1"/>
    </source>
</evidence>
<dbReference type="PIRSF" id="PIRSF000290">
    <property type="entry name" value="PPO_plant"/>
    <property type="match status" value="1"/>
</dbReference>
<reference evidence="12 13" key="1">
    <citation type="submission" date="2024-01" db="EMBL/GenBank/DDBJ databases">
        <title>Genome assemblies of Stephania.</title>
        <authorList>
            <person name="Yang L."/>
        </authorList>
    </citation>
    <scope>NUCLEOTIDE SEQUENCE [LARGE SCALE GENOMIC DNA]</scope>
    <source>
        <strain evidence="12">QJT</strain>
        <tissue evidence="12">Leaf</tissue>
    </source>
</reference>
<evidence type="ECO:0000256" key="9">
    <source>
        <dbReference type="PIRSR" id="PIRSR000290-3"/>
    </source>
</evidence>
<evidence type="ECO:0000259" key="11">
    <source>
        <dbReference type="PROSITE" id="PS00498"/>
    </source>
</evidence>
<dbReference type="Proteomes" id="UP001417504">
    <property type="component" value="Unassembled WGS sequence"/>
</dbReference>
<dbReference type="GO" id="GO:0046872">
    <property type="term" value="F:metal ion binding"/>
    <property type="evidence" value="ECO:0007669"/>
    <property type="project" value="UniProtKB-KW"/>
</dbReference>
<feature type="cross-link" description="2'-(S-cysteinyl)-histidine (Cys-His)" evidence="9">
    <location>
        <begin position="151"/>
        <end position="169"/>
    </location>
</feature>
<dbReference type="PRINTS" id="PR00092">
    <property type="entry name" value="TYROSINASE"/>
</dbReference>
<keyword evidence="3" id="KW-0883">Thioether bond</keyword>
<dbReference type="InterPro" id="IPR022740">
    <property type="entry name" value="Polyphenol_oxidase_C"/>
</dbReference>
<evidence type="ECO:0000256" key="1">
    <source>
        <dbReference type="ARBA" id="ARBA00009928"/>
    </source>
</evidence>
<sequence length="619" mass="69461">MISHHKCSPSLKIKPRRFHTIRSSSGHEHDHDLPRRDMLIGLGGLSAGVGGLCALDNNGPAMALPIQAPDLSSCRQTTDPTNVNCCPPSNQTIRPFQLPPASSPMRVRPAAHLVDAAYITRYTRAVQLMKQLPANDPRNFTQQANVHCAYCNAAYDQVGITPRTEIQVHSSWLFFPWHRLYLYFYERILANLIGDPTFALPFWNWDAPNGMAMPSMYATPTTSSIYDRLRNARHQPPKLVNLNFNGTDLNIPDAQQIQNNLNTMYRQVVSSVVQSTTPQLFLGMPYRAGSRPNPGAGTLEGVPHNTVHVWTGDPTSRFQENMGNFYSAGRDPIFFAHHSNVDRMWSIWSDRFGRNFTDPDWLNSSFLFYDENRNLVRDALNISQLRYSYQNVDTPWVNARPRSKRATGARISNDLKQKALNADAFPRSLNGLIRVIVKRPINKSRTKEEKAEQPEVLVIEGIELDARELVEFDVLVNDDDESTMPDKSEFVGSFVNVRHRHEGMEGEMKMKTSLRIPIDELLEDLGAEGDDEVVVTLVPRIGTEKVTIDEVKIELLSSTSGPNLHSHFLSIRQGAMINDPLNPGNGALLSSSRVTLLCNMPVPENAKDAGVTLKKYAKL</sequence>